<keyword evidence="3" id="KW-1185">Reference proteome</keyword>
<gene>
    <name evidence="2" type="ORF">CCOS01_01638</name>
</gene>
<accession>A0AAJ0E5Q8</accession>
<sequence length="286" mass="30790">MDEPPLPPQPTEREGNPSWGRLRTVRRARNSPHDIPCGEECLVYPKGKTNHTPTGIMGKIAQYLELDLESRPSKDDVWMERKGRKRRRGGRHRRCPQPNQFHPGEEGGLEDVEETMDGELVEPVAWEVGGAGGCGDGGGEVGRVYPPAAVRGQERPADRVAAVWGGCENPAAGPAIEEATPVLLCPGQAREGEVRLPGAVEVPRGEGADPSQRWEGGSGRIATSGTSGESALKPARKAAIVSRKTGTAPGKNTKNPPQNKLRSAPAQRCTTSLDFTQRHLIWSGQE</sequence>
<evidence type="ECO:0000313" key="2">
    <source>
        <dbReference type="EMBL" id="KAK1536318.1"/>
    </source>
</evidence>
<protein>
    <submittedName>
        <fullName evidence="2">Uncharacterized protein</fullName>
    </submittedName>
</protein>
<dbReference type="AlphaFoldDB" id="A0AAJ0E5Q8"/>
<comment type="caution">
    <text evidence="2">The sequence shown here is derived from an EMBL/GenBank/DDBJ whole genome shotgun (WGS) entry which is preliminary data.</text>
</comment>
<proteinExistence type="predicted"/>
<feature type="region of interest" description="Disordered" evidence="1">
    <location>
        <begin position="68"/>
        <end position="111"/>
    </location>
</feature>
<feature type="compositionally biased region" description="Polar residues" evidence="1">
    <location>
        <begin position="250"/>
        <end position="261"/>
    </location>
</feature>
<dbReference type="EMBL" id="MOOE01000002">
    <property type="protein sequence ID" value="KAK1536318.1"/>
    <property type="molecule type" value="Genomic_DNA"/>
</dbReference>
<dbReference type="GeneID" id="85333378"/>
<feature type="compositionally biased region" description="Basic residues" evidence="1">
    <location>
        <begin position="82"/>
        <end position="95"/>
    </location>
</feature>
<feature type="region of interest" description="Disordered" evidence="1">
    <location>
        <begin position="1"/>
        <end position="37"/>
    </location>
</feature>
<feature type="compositionally biased region" description="Basic and acidic residues" evidence="1">
    <location>
        <begin position="68"/>
        <end position="81"/>
    </location>
</feature>
<feature type="compositionally biased region" description="Pro residues" evidence="1">
    <location>
        <begin position="1"/>
        <end position="10"/>
    </location>
</feature>
<evidence type="ECO:0000313" key="3">
    <source>
        <dbReference type="Proteomes" id="UP001240678"/>
    </source>
</evidence>
<dbReference type="Proteomes" id="UP001240678">
    <property type="component" value="Unassembled WGS sequence"/>
</dbReference>
<name>A0AAJ0E5Q8_9PEZI</name>
<feature type="region of interest" description="Disordered" evidence="1">
    <location>
        <begin position="198"/>
        <end position="272"/>
    </location>
</feature>
<organism evidence="2 3">
    <name type="scientific">Colletotrichum costaricense</name>
    <dbReference type="NCBI Taxonomy" id="1209916"/>
    <lineage>
        <taxon>Eukaryota</taxon>
        <taxon>Fungi</taxon>
        <taxon>Dikarya</taxon>
        <taxon>Ascomycota</taxon>
        <taxon>Pezizomycotina</taxon>
        <taxon>Sordariomycetes</taxon>
        <taxon>Hypocreomycetidae</taxon>
        <taxon>Glomerellales</taxon>
        <taxon>Glomerellaceae</taxon>
        <taxon>Colletotrichum</taxon>
        <taxon>Colletotrichum acutatum species complex</taxon>
    </lineage>
</organism>
<evidence type="ECO:0000256" key="1">
    <source>
        <dbReference type="SAM" id="MobiDB-lite"/>
    </source>
</evidence>
<dbReference type="RefSeq" id="XP_060318481.1">
    <property type="nucleotide sequence ID" value="XM_060449831.1"/>
</dbReference>
<reference evidence="2 3" key="1">
    <citation type="submission" date="2016-10" db="EMBL/GenBank/DDBJ databases">
        <title>The genome sequence of Colletotrichum fioriniae PJ7.</title>
        <authorList>
            <person name="Baroncelli R."/>
        </authorList>
    </citation>
    <scope>NUCLEOTIDE SEQUENCE [LARGE SCALE GENOMIC DNA]</scope>
    <source>
        <strain evidence="2 3">IMI 309622</strain>
    </source>
</reference>